<name>A6DTD2_9BACT</name>
<reference evidence="2 3" key="1">
    <citation type="journal article" date="2010" name="J. Bacteriol.">
        <title>Genome sequence of Lentisphaera araneosa HTCC2155T, the type species of the order Lentisphaerales in the phylum Lentisphaerae.</title>
        <authorList>
            <person name="Thrash J.C."/>
            <person name="Cho J.C."/>
            <person name="Vergin K.L."/>
            <person name="Morris R.M."/>
            <person name="Giovannoni S.J."/>
        </authorList>
    </citation>
    <scope>NUCLEOTIDE SEQUENCE [LARGE SCALE GENOMIC DNA]</scope>
    <source>
        <strain evidence="2 3">HTCC2155</strain>
    </source>
</reference>
<comment type="caution">
    <text evidence="2">The sequence shown here is derived from an EMBL/GenBank/DDBJ whole genome shotgun (WGS) entry which is preliminary data.</text>
</comment>
<keyword evidence="3" id="KW-1185">Reference proteome</keyword>
<organism evidence="2 3">
    <name type="scientific">Lentisphaera araneosa HTCC2155</name>
    <dbReference type="NCBI Taxonomy" id="313628"/>
    <lineage>
        <taxon>Bacteria</taxon>
        <taxon>Pseudomonadati</taxon>
        <taxon>Lentisphaerota</taxon>
        <taxon>Lentisphaeria</taxon>
        <taxon>Lentisphaerales</taxon>
        <taxon>Lentisphaeraceae</taxon>
        <taxon>Lentisphaera</taxon>
    </lineage>
</organism>
<evidence type="ECO:0000313" key="3">
    <source>
        <dbReference type="Proteomes" id="UP000004947"/>
    </source>
</evidence>
<dbReference type="RefSeq" id="WP_007281081.1">
    <property type="nucleotide sequence ID" value="NZ_ABCK01000036.1"/>
</dbReference>
<accession>A6DTD2</accession>
<dbReference type="STRING" id="313628.LNTAR_02849"/>
<dbReference type="AlphaFoldDB" id="A6DTD2"/>
<dbReference type="EMBL" id="ABCK01000036">
    <property type="protein sequence ID" value="EDM25112.1"/>
    <property type="molecule type" value="Genomic_DNA"/>
</dbReference>
<protein>
    <submittedName>
        <fullName evidence="2">Uncharacterized protein</fullName>
    </submittedName>
</protein>
<evidence type="ECO:0000313" key="2">
    <source>
        <dbReference type="EMBL" id="EDM25112.1"/>
    </source>
</evidence>
<proteinExistence type="predicted"/>
<sequence length="145" mass="16198">MNFKHKAILLLCSLLISFVGAMPANAIICVSDSGTIKLELGFNGSCDCEEERSEHEQHNACEDSACDFVELKSNDDCSDMEIESFESDQRKSSVDFISYKSISLFNFSPSLSELEPQDFHSFWPLTKPCIPPPHLEVLSTTEVLI</sequence>
<feature type="signal peptide" evidence="1">
    <location>
        <begin position="1"/>
        <end position="26"/>
    </location>
</feature>
<dbReference type="Proteomes" id="UP000004947">
    <property type="component" value="Unassembled WGS sequence"/>
</dbReference>
<evidence type="ECO:0000256" key="1">
    <source>
        <dbReference type="SAM" id="SignalP"/>
    </source>
</evidence>
<keyword evidence="1" id="KW-0732">Signal</keyword>
<gene>
    <name evidence="2" type="ORF">LNTAR_02849</name>
</gene>
<feature type="chain" id="PRO_5002692536" evidence="1">
    <location>
        <begin position="27"/>
        <end position="145"/>
    </location>
</feature>